<evidence type="ECO:0000259" key="2">
    <source>
        <dbReference type="Pfam" id="PF25976"/>
    </source>
</evidence>
<proteinExistence type="predicted"/>
<dbReference type="EMBL" id="FOVM01000005">
    <property type="protein sequence ID" value="SFN74184.1"/>
    <property type="molecule type" value="Genomic_DNA"/>
</dbReference>
<dbReference type="Pfam" id="PF25976">
    <property type="entry name" value="LpqB_N"/>
    <property type="match status" value="1"/>
</dbReference>
<keyword evidence="4" id="KW-1185">Reference proteome</keyword>
<sequence length="151" mass="16380">MTHATAGARRSLILLLTVIAVLVIVALVLVFTRGEPELLDESTPEGVVQRYSTAVLEGDDDAAMDYLSAGAQEECGTVQNTSADDIRITLISTDQRDDSADVRVQVSRHEGGAFGSEYSYEEDFRLVQEGGDWVIETAPWELAICLMDGAK</sequence>
<name>A0A1I5BHG9_9MICO</name>
<dbReference type="Proteomes" id="UP000198867">
    <property type="component" value="Unassembled WGS sequence"/>
</dbReference>
<dbReference type="OrthoDB" id="5118128at2"/>
<gene>
    <name evidence="3" type="ORF">SAMN05216219_1889</name>
</gene>
<accession>A0A1I5BHG9</accession>
<evidence type="ECO:0000313" key="4">
    <source>
        <dbReference type="Proteomes" id="UP000198867"/>
    </source>
</evidence>
<keyword evidence="1" id="KW-0472">Membrane</keyword>
<protein>
    <recommendedName>
        <fullName evidence="2">Lipoprotein LpqB N-terminal domain-containing protein</fullName>
    </recommendedName>
</protein>
<keyword evidence="1" id="KW-0812">Transmembrane</keyword>
<organism evidence="3 4">
    <name type="scientific">Mycetocola miduiensis</name>
    <dbReference type="NCBI Taxonomy" id="995034"/>
    <lineage>
        <taxon>Bacteria</taxon>
        <taxon>Bacillati</taxon>
        <taxon>Actinomycetota</taxon>
        <taxon>Actinomycetes</taxon>
        <taxon>Micrococcales</taxon>
        <taxon>Microbacteriaceae</taxon>
        <taxon>Mycetocola</taxon>
    </lineage>
</organism>
<keyword evidence="1" id="KW-1133">Transmembrane helix</keyword>
<evidence type="ECO:0000256" key="1">
    <source>
        <dbReference type="SAM" id="Phobius"/>
    </source>
</evidence>
<dbReference type="InterPro" id="IPR059026">
    <property type="entry name" value="LpqB_N"/>
</dbReference>
<dbReference type="Gene3D" id="3.10.450.50">
    <property type="match status" value="1"/>
</dbReference>
<reference evidence="4" key="1">
    <citation type="submission" date="2016-10" db="EMBL/GenBank/DDBJ databases">
        <authorList>
            <person name="Varghese N."/>
            <person name="Submissions S."/>
        </authorList>
    </citation>
    <scope>NUCLEOTIDE SEQUENCE [LARGE SCALE GENOMIC DNA]</scope>
    <source>
        <strain evidence="4">CGMCC 1.11101</strain>
    </source>
</reference>
<dbReference type="STRING" id="995034.SAMN05216219_1889"/>
<dbReference type="AlphaFoldDB" id="A0A1I5BHG9"/>
<evidence type="ECO:0000313" key="3">
    <source>
        <dbReference type="EMBL" id="SFN74184.1"/>
    </source>
</evidence>
<feature type="domain" description="Lipoprotein LpqB N-terminal" evidence="2">
    <location>
        <begin position="40"/>
        <end position="144"/>
    </location>
</feature>
<feature type="transmembrane region" description="Helical" evidence="1">
    <location>
        <begin position="12"/>
        <end position="31"/>
    </location>
</feature>
<dbReference type="RefSeq" id="WP_090710829.1">
    <property type="nucleotide sequence ID" value="NZ_FOVM01000005.1"/>
</dbReference>